<dbReference type="PANTHER" id="PTHR45036">
    <property type="entry name" value="METHYLTRANSFERASE LIKE 7B"/>
    <property type="match status" value="1"/>
</dbReference>
<dbReference type="Proteomes" id="UP000465221">
    <property type="component" value="Unassembled WGS sequence"/>
</dbReference>
<evidence type="ECO:0000256" key="1">
    <source>
        <dbReference type="SAM" id="Phobius"/>
    </source>
</evidence>
<evidence type="ECO:0000313" key="2">
    <source>
        <dbReference type="EMBL" id="GFF39785.1"/>
    </source>
</evidence>
<proteinExistence type="predicted"/>
<dbReference type="AlphaFoldDB" id="A0A8H3RVS7"/>
<dbReference type="InterPro" id="IPR052356">
    <property type="entry name" value="Thiol_S-MT"/>
</dbReference>
<dbReference type="Gene3D" id="3.40.50.150">
    <property type="entry name" value="Vaccinia Virus protein VP39"/>
    <property type="match status" value="1"/>
</dbReference>
<evidence type="ECO:0000313" key="3">
    <source>
        <dbReference type="Proteomes" id="UP000465221"/>
    </source>
</evidence>
<dbReference type="EMBL" id="BLKC01000039">
    <property type="protein sequence ID" value="GFF39785.1"/>
    <property type="molecule type" value="Genomic_DNA"/>
</dbReference>
<keyword evidence="1" id="KW-0812">Transmembrane</keyword>
<comment type="caution">
    <text evidence="2">The sequence shown here is derived from an EMBL/GenBank/DDBJ whole genome shotgun (WGS) entry which is preliminary data.</text>
</comment>
<name>A0A8H3RVS7_9EURO</name>
<keyword evidence="1" id="KW-1133">Transmembrane helix</keyword>
<dbReference type="Pfam" id="PF13489">
    <property type="entry name" value="Methyltransf_23"/>
    <property type="match status" value="1"/>
</dbReference>
<dbReference type="PANTHER" id="PTHR45036:SF1">
    <property type="entry name" value="METHYLTRANSFERASE LIKE 7A"/>
    <property type="match status" value="1"/>
</dbReference>
<dbReference type="SUPFAM" id="SSF53335">
    <property type="entry name" value="S-adenosyl-L-methionine-dependent methyltransferases"/>
    <property type="match status" value="1"/>
</dbReference>
<accession>A0A8H3RVS7</accession>
<dbReference type="CDD" id="cd02440">
    <property type="entry name" value="AdoMet_MTases"/>
    <property type="match status" value="1"/>
</dbReference>
<sequence length="235" mass="27069">MNLGIFDLLMPVFVFIIAILYLPITLITLLKNRRFSDLTSWQTFRHAWFFHFWHFFGWASRPLYAPDVEKILSAARGVVIDVGSGSGDWLYLLSEARNKNIVKIYLVEPNPEFYPVLQRRVKELGLVRKCLIVKWVEDLEMLGVQPGTVYKVCTINVLCSVEDSKPLIKVLYQYLKPAGQWLVYEHVKAERRSVAGVLQEDLLLQSGKWNMTDLRPGANESSFAQMPHIVGILEK</sequence>
<evidence type="ECO:0008006" key="4">
    <source>
        <dbReference type="Google" id="ProtNLM"/>
    </source>
</evidence>
<organism evidence="2 3">
    <name type="scientific">Aspergillus udagawae</name>
    <dbReference type="NCBI Taxonomy" id="91492"/>
    <lineage>
        <taxon>Eukaryota</taxon>
        <taxon>Fungi</taxon>
        <taxon>Dikarya</taxon>
        <taxon>Ascomycota</taxon>
        <taxon>Pezizomycotina</taxon>
        <taxon>Eurotiomycetes</taxon>
        <taxon>Eurotiomycetidae</taxon>
        <taxon>Eurotiales</taxon>
        <taxon>Aspergillaceae</taxon>
        <taxon>Aspergillus</taxon>
        <taxon>Aspergillus subgen. Fumigati</taxon>
    </lineage>
</organism>
<gene>
    <name evidence="2" type="ORF">IFM46972_05994</name>
</gene>
<feature type="transmembrane region" description="Helical" evidence="1">
    <location>
        <begin position="12"/>
        <end position="30"/>
    </location>
</feature>
<protein>
    <recommendedName>
        <fullName evidence="4">Methyltransferase-like protein 7B</fullName>
    </recommendedName>
</protein>
<keyword evidence="1" id="KW-0472">Membrane</keyword>
<reference evidence="2 3" key="1">
    <citation type="submission" date="2020-01" db="EMBL/GenBank/DDBJ databases">
        <title>Draft genome sequence of Aspergillus udagawae IFM 46972.</title>
        <authorList>
            <person name="Takahashi H."/>
            <person name="Yaguchi T."/>
        </authorList>
    </citation>
    <scope>NUCLEOTIDE SEQUENCE [LARGE SCALE GENOMIC DNA]</scope>
    <source>
        <strain evidence="2 3">IFM 46972</strain>
    </source>
</reference>
<dbReference type="InterPro" id="IPR029063">
    <property type="entry name" value="SAM-dependent_MTases_sf"/>
</dbReference>